<dbReference type="PRINTS" id="PR00834">
    <property type="entry name" value="PROTEASES2C"/>
</dbReference>
<evidence type="ECO:0000313" key="10">
    <source>
        <dbReference type="EMBL" id="KAK3575782.1"/>
    </source>
</evidence>
<dbReference type="Pfam" id="PF13365">
    <property type="entry name" value="Trypsin_2"/>
    <property type="match status" value="1"/>
</dbReference>
<evidence type="ECO:0000256" key="5">
    <source>
        <dbReference type="ARBA" id="ARBA00022825"/>
    </source>
</evidence>
<name>A0AAE0RLN3_9BIVA</name>
<proteinExistence type="inferred from homology"/>
<dbReference type="PROSITE" id="PS50106">
    <property type="entry name" value="PDZ"/>
    <property type="match status" value="1"/>
</dbReference>
<dbReference type="GO" id="GO:0006508">
    <property type="term" value="P:proteolysis"/>
    <property type="evidence" value="ECO:0007669"/>
    <property type="project" value="UniProtKB-KW"/>
</dbReference>
<dbReference type="SFLD" id="SFLDG01084">
    <property type="entry name" value="Uncharacterised_Radical_SAM_Su"/>
    <property type="match status" value="1"/>
</dbReference>
<evidence type="ECO:0000256" key="8">
    <source>
        <dbReference type="SAM" id="MobiDB-lite"/>
    </source>
</evidence>
<dbReference type="InterPro" id="IPR036034">
    <property type="entry name" value="PDZ_sf"/>
</dbReference>
<dbReference type="GO" id="GO:0046872">
    <property type="term" value="F:metal ion binding"/>
    <property type="evidence" value="ECO:0007669"/>
    <property type="project" value="UniProtKB-KW"/>
</dbReference>
<feature type="region of interest" description="Disordered" evidence="8">
    <location>
        <begin position="1"/>
        <end position="51"/>
    </location>
</feature>
<dbReference type="InterPro" id="IPR043504">
    <property type="entry name" value="Peptidase_S1_PA_chymotrypsin"/>
</dbReference>
<dbReference type="GO" id="GO:0051536">
    <property type="term" value="F:iron-sulfur cluster binding"/>
    <property type="evidence" value="ECO:0007669"/>
    <property type="project" value="UniProtKB-KW"/>
</dbReference>
<keyword evidence="7" id="KW-0411">Iron-sulfur</keyword>
<dbReference type="Pfam" id="PF13180">
    <property type="entry name" value="PDZ_2"/>
    <property type="match status" value="1"/>
</dbReference>
<keyword evidence="11" id="KW-1185">Reference proteome</keyword>
<reference evidence="10" key="3">
    <citation type="submission" date="2023-05" db="EMBL/GenBank/DDBJ databases">
        <authorList>
            <person name="Smith C.H."/>
        </authorList>
    </citation>
    <scope>NUCLEOTIDE SEQUENCE</scope>
    <source>
        <strain evidence="10">CHS0354</strain>
        <tissue evidence="10">Mantle</tissue>
    </source>
</reference>
<dbReference type="FunFam" id="2.40.10.10:FF:000001">
    <property type="entry name" value="Periplasmic serine protease DegS"/>
    <property type="match status" value="1"/>
</dbReference>
<evidence type="ECO:0000256" key="6">
    <source>
        <dbReference type="ARBA" id="ARBA00023004"/>
    </source>
</evidence>
<accession>A0AAE0RLN3</accession>
<dbReference type="InterPro" id="IPR009003">
    <property type="entry name" value="Peptidase_S1_PA"/>
</dbReference>
<comment type="caution">
    <text evidence="10">The sequence shown here is derived from an EMBL/GenBank/DDBJ whole genome shotgun (WGS) entry which is preliminary data.</text>
</comment>
<dbReference type="PANTHER" id="PTHR43343:SF3">
    <property type="entry name" value="PROTEASE DO-LIKE 8, CHLOROPLASTIC"/>
    <property type="match status" value="1"/>
</dbReference>
<dbReference type="Gene3D" id="2.30.42.10">
    <property type="match status" value="1"/>
</dbReference>
<dbReference type="PANTHER" id="PTHR43343">
    <property type="entry name" value="PEPTIDASE S12"/>
    <property type="match status" value="1"/>
</dbReference>
<dbReference type="SUPFAM" id="SSF50494">
    <property type="entry name" value="Trypsin-like serine proteases"/>
    <property type="match status" value="1"/>
</dbReference>
<reference evidence="10" key="2">
    <citation type="journal article" date="2021" name="Genome Biol. Evol.">
        <title>Developing a high-quality reference genome for a parasitic bivalve with doubly uniparental inheritance (Bivalvia: Unionida).</title>
        <authorList>
            <person name="Smith C.H."/>
        </authorList>
    </citation>
    <scope>NUCLEOTIDE SEQUENCE</scope>
    <source>
        <strain evidence="10">CHS0354</strain>
        <tissue evidence="10">Mantle</tissue>
    </source>
</reference>
<evidence type="ECO:0000256" key="1">
    <source>
        <dbReference type="ARBA" id="ARBA00010541"/>
    </source>
</evidence>
<gene>
    <name evidence="10" type="ORF">CHS0354_030114</name>
</gene>
<protein>
    <recommendedName>
        <fullName evidence="9">PDZ domain-containing protein</fullName>
    </recommendedName>
</protein>
<keyword evidence="6" id="KW-0408">Iron</keyword>
<dbReference type="GO" id="GO:0004252">
    <property type="term" value="F:serine-type endopeptidase activity"/>
    <property type="evidence" value="ECO:0007669"/>
    <property type="project" value="InterPro"/>
</dbReference>
<sequence length="497" mass="54564">MVHDSRRPLSDVFGKPVPAREDSAPEQAVNNTETENSQSVNEPQTQSESSINESKGLFDYEKNNIEIFNTAKASVVYVTNNALYRNYFTPDIMSVPQGTGTGFVWDKSGLIVTNYHVIRDAAQIIIKLIDKSTYEAKIIGIEPSKDLVLLKITAPAEKLKPLRIGTSSGLQVGRKVLAIGNPFGLDYTLTVGVISALGREIKSPSDMTISDVIQTDAAINPGNSGGPLLNSGGELIGINTQILSVSGGSSGIGFAIPVDTVKKIIPMLLKYGKVIRPYIGVSLLDDNTARYYNLQGAVIREVSENSPAKEIGLRGIRREGRQFYLGDVIVGIDSTPIESAENLLLKLEKYNAGDKYTLPFSVYHRGRGAVISPANRYSKNRAGDLYEDLPTEEINPAPKTQLLPDQTKSIITYNDSPDIPFDRSVNVYRGCEHGCVYCYARPGHAWLGYSPGLDFETVIFYKKKRRRVTGSRTVCQKIPVCADCARLIHRQLSARRT</sequence>
<evidence type="ECO:0000256" key="7">
    <source>
        <dbReference type="ARBA" id="ARBA00023014"/>
    </source>
</evidence>
<evidence type="ECO:0000259" key="9">
    <source>
        <dbReference type="PROSITE" id="PS50106"/>
    </source>
</evidence>
<dbReference type="SUPFAM" id="SSF50156">
    <property type="entry name" value="PDZ domain-like"/>
    <property type="match status" value="1"/>
</dbReference>
<dbReference type="InterPro" id="IPR007197">
    <property type="entry name" value="rSAM"/>
</dbReference>
<keyword evidence="4" id="KW-0378">Hydrolase</keyword>
<evidence type="ECO:0000313" key="11">
    <source>
        <dbReference type="Proteomes" id="UP001195483"/>
    </source>
</evidence>
<evidence type="ECO:0000256" key="2">
    <source>
        <dbReference type="ARBA" id="ARBA00022670"/>
    </source>
</evidence>
<reference evidence="10" key="1">
    <citation type="journal article" date="2021" name="Genome Biol. Evol.">
        <title>A High-Quality Reference Genome for a Parasitic Bivalve with Doubly Uniparental Inheritance (Bivalvia: Unionida).</title>
        <authorList>
            <person name="Smith C.H."/>
        </authorList>
    </citation>
    <scope>NUCLEOTIDE SEQUENCE</scope>
    <source>
        <strain evidence="10">CHS0354</strain>
    </source>
</reference>
<dbReference type="InterPro" id="IPR040086">
    <property type="entry name" value="MJ0683-like"/>
</dbReference>
<dbReference type="SFLD" id="SFLDS00029">
    <property type="entry name" value="Radical_SAM"/>
    <property type="match status" value="1"/>
</dbReference>
<dbReference type="AlphaFoldDB" id="A0AAE0RLN3"/>
<dbReference type="EMBL" id="JAEAOA010001795">
    <property type="protein sequence ID" value="KAK3575782.1"/>
    <property type="molecule type" value="Genomic_DNA"/>
</dbReference>
<dbReference type="InterPro" id="IPR051201">
    <property type="entry name" value="Chloro_Bact_Ser_Proteases"/>
</dbReference>
<dbReference type="Gene3D" id="2.40.10.10">
    <property type="entry name" value="Trypsin-like serine proteases"/>
    <property type="match status" value="2"/>
</dbReference>
<evidence type="ECO:0000256" key="4">
    <source>
        <dbReference type="ARBA" id="ARBA00022801"/>
    </source>
</evidence>
<evidence type="ECO:0000256" key="3">
    <source>
        <dbReference type="ARBA" id="ARBA00022723"/>
    </source>
</evidence>
<feature type="compositionally biased region" description="Polar residues" evidence="8">
    <location>
        <begin position="28"/>
        <end position="51"/>
    </location>
</feature>
<comment type="similarity">
    <text evidence="1">Belongs to the peptidase S1C family.</text>
</comment>
<dbReference type="InterPro" id="IPR001478">
    <property type="entry name" value="PDZ"/>
</dbReference>
<keyword evidence="3" id="KW-0479">Metal-binding</keyword>
<dbReference type="InterPro" id="IPR001940">
    <property type="entry name" value="Peptidase_S1C"/>
</dbReference>
<feature type="domain" description="PDZ" evidence="9">
    <location>
        <begin position="268"/>
        <end position="339"/>
    </location>
</feature>
<keyword evidence="5" id="KW-0720">Serine protease</keyword>
<dbReference type="Proteomes" id="UP001195483">
    <property type="component" value="Unassembled WGS sequence"/>
</dbReference>
<organism evidence="10 11">
    <name type="scientific">Potamilus streckersoni</name>
    <dbReference type="NCBI Taxonomy" id="2493646"/>
    <lineage>
        <taxon>Eukaryota</taxon>
        <taxon>Metazoa</taxon>
        <taxon>Spiralia</taxon>
        <taxon>Lophotrochozoa</taxon>
        <taxon>Mollusca</taxon>
        <taxon>Bivalvia</taxon>
        <taxon>Autobranchia</taxon>
        <taxon>Heteroconchia</taxon>
        <taxon>Palaeoheterodonta</taxon>
        <taxon>Unionida</taxon>
        <taxon>Unionoidea</taxon>
        <taxon>Unionidae</taxon>
        <taxon>Ambleminae</taxon>
        <taxon>Lampsilini</taxon>
        <taxon>Potamilus</taxon>
    </lineage>
</organism>
<keyword evidence="2" id="KW-0645">Protease</keyword>